<dbReference type="EMBL" id="OU015566">
    <property type="protein sequence ID" value="CAG5103216.1"/>
    <property type="molecule type" value="Genomic_DNA"/>
</dbReference>
<proteinExistence type="predicted"/>
<reference evidence="1 2" key="1">
    <citation type="submission" date="2021-04" db="EMBL/GenBank/DDBJ databases">
        <authorList>
            <person name="Bliznina A."/>
        </authorList>
    </citation>
    <scope>NUCLEOTIDE SEQUENCE [LARGE SCALE GENOMIC DNA]</scope>
</reference>
<accession>A0ABN7SUS6</accession>
<sequence>MMGATRISFGPWHDLPETLSENEATFMDGREGGFATIFTKDFSTVWTSLSEPMSQYIQILTDPITNQQTMSFGTMGGVKHIPAGHITRTVLVGGDGIKEGIENWGEFFRKFHEKSSAKRDAFLEMRYLGYYTDAGAYYYYNTEPGLNYEETFDYIRKYADETSFPIRFAQYDSWFYPHGEGNGLLEWEIRTDDGYFPNGGEAAYANHNVPIVAHNRWFGPDAVYAKENGGDYDWVLEDNRKRDKMQDFPFYLCYSNHGKRVDLPIGPPGSGVGPYSFPNDTSFWPDFLANRRQWGLKTYEQDWMDVQINRMNATQQDLALGRDNWRQMDWAAELKYLDIQYCLTLPRFVLFSTELDNVSHARGSPDYAYNFLQWNIGFQSLWGEAAGLAVLKDTFHSVHVQPEVEADGDVPGDIFNEHFPDLHAAVSTFSSGPVVPGDRIGFEDRLLIDKSINSDGLILRLGNSMKPINSEMQRKARNDWDGPASQEPGENLHIFGNRFGAQIWSAKSTFGKFEGSAVLYASLLEEYETNAEDLEMDSERNGLKLKGIQGRKFRTIYI</sequence>
<gene>
    <name evidence="1" type="ORF">OKIOD_LOCUS9435</name>
</gene>
<keyword evidence="2" id="KW-1185">Reference proteome</keyword>
<evidence type="ECO:0000313" key="1">
    <source>
        <dbReference type="EMBL" id="CAG5103216.1"/>
    </source>
</evidence>
<evidence type="ECO:0000313" key="2">
    <source>
        <dbReference type="Proteomes" id="UP001158576"/>
    </source>
</evidence>
<name>A0ABN7SUS6_OIKDI</name>
<organism evidence="1 2">
    <name type="scientific">Oikopleura dioica</name>
    <name type="common">Tunicate</name>
    <dbReference type="NCBI Taxonomy" id="34765"/>
    <lineage>
        <taxon>Eukaryota</taxon>
        <taxon>Metazoa</taxon>
        <taxon>Chordata</taxon>
        <taxon>Tunicata</taxon>
        <taxon>Appendicularia</taxon>
        <taxon>Copelata</taxon>
        <taxon>Oikopleuridae</taxon>
        <taxon>Oikopleura</taxon>
    </lineage>
</organism>
<dbReference type="Proteomes" id="UP001158576">
    <property type="component" value="Chromosome 1"/>
</dbReference>
<protein>
    <submittedName>
        <fullName evidence="1">Oidioi.mRNA.OKI2018_I69.chr1.g670.t1.cds</fullName>
    </submittedName>
</protein>